<keyword evidence="1" id="KW-0812">Transmembrane</keyword>
<protein>
    <submittedName>
        <fullName evidence="2">Uncharacterized protein</fullName>
    </submittedName>
</protein>
<feature type="transmembrane region" description="Helical" evidence="1">
    <location>
        <begin position="20"/>
        <end position="40"/>
    </location>
</feature>
<keyword evidence="1" id="KW-1133">Transmembrane helix</keyword>
<sequence length="41" mass="4623">MVTSKFNLTKKKHQKQAQTFYSIAVTVSTTTHYSTVLSMVS</sequence>
<keyword evidence="3" id="KW-1185">Reference proteome</keyword>
<name>A0AA87C108_9VIBR</name>
<organism evidence="2 3">
    <name type="scientific">Vibrio coralliirubri</name>
    <dbReference type="NCBI Taxonomy" id="1516159"/>
    <lineage>
        <taxon>Bacteria</taxon>
        <taxon>Pseudomonadati</taxon>
        <taxon>Pseudomonadota</taxon>
        <taxon>Gammaproteobacteria</taxon>
        <taxon>Vibrionales</taxon>
        <taxon>Vibrionaceae</taxon>
        <taxon>Vibrio</taxon>
    </lineage>
</organism>
<dbReference type="EMBL" id="CCKJ01000032">
    <property type="protein sequence ID" value="CDT62211.1"/>
    <property type="molecule type" value="Genomic_DNA"/>
</dbReference>
<dbReference type="Proteomes" id="UP000041625">
    <property type="component" value="Unassembled WGS sequence"/>
</dbReference>
<accession>A0AA87C108</accession>
<reference evidence="2 3" key="1">
    <citation type="submission" date="2014-06" db="EMBL/GenBank/DDBJ databases">
        <authorList>
            <person name="Le Roux F."/>
        </authorList>
    </citation>
    <scope>NUCLEOTIDE SEQUENCE [LARGE SCALE GENOMIC DNA]</scope>
    <source>
        <strain evidence="2 3">J2-31</strain>
    </source>
</reference>
<evidence type="ECO:0000313" key="2">
    <source>
        <dbReference type="EMBL" id="CDT62211.1"/>
    </source>
</evidence>
<keyword evidence="1" id="KW-0472">Membrane</keyword>
<gene>
    <name evidence="2" type="ORF">VCR31J2_1270615</name>
</gene>
<dbReference type="AlphaFoldDB" id="A0AA87C108"/>
<evidence type="ECO:0000313" key="3">
    <source>
        <dbReference type="Proteomes" id="UP000041625"/>
    </source>
</evidence>
<comment type="caution">
    <text evidence="2">The sequence shown here is derived from an EMBL/GenBank/DDBJ whole genome shotgun (WGS) entry which is preliminary data.</text>
</comment>
<evidence type="ECO:0000256" key="1">
    <source>
        <dbReference type="SAM" id="Phobius"/>
    </source>
</evidence>
<proteinExistence type="predicted"/>